<protein>
    <submittedName>
        <fullName evidence="2">Uncharacterized protein</fullName>
    </submittedName>
</protein>
<keyword evidence="3" id="KW-1185">Reference proteome</keyword>
<evidence type="ECO:0000256" key="1">
    <source>
        <dbReference type="SAM" id="MobiDB-lite"/>
    </source>
</evidence>
<feature type="compositionally biased region" description="Basic and acidic residues" evidence="1">
    <location>
        <begin position="60"/>
        <end position="74"/>
    </location>
</feature>
<dbReference type="EMBL" id="JAPEVG010000081">
    <property type="protein sequence ID" value="KAJ8487320.1"/>
    <property type="molecule type" value="Genomic_DNA"/>
</dbReference>
<organism evidence="2 3">
    <name type="scientific">Trametes cubensis</name>
    <dbReference type="NCBI Taxonomy" id="1111947"/>
    <lineage>
        <taxon>Eukaryota</taxon>
        <taxon>Fungi</taxon>
        <taxon>Dikarya</taxon>
        <taxon>Basidiomycota</taxon>
        <taxon>Agaricomycotina</taxon>
        <taxon>Agaricomycetes</taxon>
        <taxon>Polyporales</taxon>
        <taxon>Polyporaceae</taxon>
        <taxon>Trametes</taxon>
    </lineage>
</organism>
<comment type="caution">
    <text evidence="2">The sequence shown here is derived from an EMBL/GenBank/DDBJ whole genome shotgun (WGS) entry which is preliminary data.</text>
</comment>
<dbReference type="AlphaFoldDB" id="A0AAD7XEU8"/>
<feature type="compositionally biased region" description="Low complexity" evidence="1">
    <location>
        <begin position="29"/>
        <end position="43"/>
    </location>
</feature>
<evidence type="ECO:0000313" key="2">
    <source>
        <dbReference type="EMBL" id="KAJ8487320.1"/>
    </source>
</evidence>
<name>A0AAD7XEU8_9APHY</name>
<gene>
    <name evidence="2" type="ORF">ONZ51_g4274</name>
</gene>
<dbReference type="Proteomes" id="UP001215151">
    <property type="component" value="Unassembled WGS sequence"/>
</dbReference>
<proteinExistence type="predicted"/>
<reference evidence="2" key="1">
    <citation type="submission" date="2022-11" db="EMBL/GenBank/DDBJ databases">
        <title>Genome Sequence of Cubamyces cubensis.</title>
        <authorList>
            <person name="Buettner E."/>
        </authorList>
    </citation>
    <scope>NUCLEOTIDE SEQUENCE</scope>
    <source>
        <strain evidence="2">MPL-01</strain>
    </source>
</reference>
<feature type="region of interest" description="Disordered" evidence="1">
    <location>
        <begin position="1"/>
        <end position="74"/>
    </location>
</feature>
<sequence length="107" mass="11502">MDPSDVFDFTSYELPEEDAGSKVATPDLVQASSSVGPSPGSASETEAHPPASSHTADTAKIADPKSEPNNRSKPDALRLAINLRARVHLVREWNLLEVVRAQQPDLV</sequence>
<evidence type="ECO:0000313" key="3">
    <source>
        <dbReference type="Proteomes" id="UP001215151"/>
    </source>
</evidence>
<accession>A0AAD7XEU8</accession>